<feature type="transmembrane region" description="Helical" evidence="1">
    <location>
        <begin position="156"/>
        <end position="178"/>
    </location>
</feature>
<keyword evidence="1" id="KW-1133">Transmembrane helix</keyword>
<dbReference type="AlphaFoldDB" id="A0A9X3N169"/>
<dbReference type="Proteomes" id="UP001149140">
    <property type="component" value="Unassembled WGS sequence"/>
</dbReference>
<dbReference type="EMBL" id="JAPDOD010000069">
    <property type="protein sequence ID" value="MDA0166579.1"/>
    <property type="molecule type" value="Genomic_DNA"/>
</dbReference>
<feature type="transmembrane region" description="Helical" evidence="1">
    <location>
        <begin position="92"/>
        <end position="117"/>
    </location>
</feature>
<feature type="transmembrane region" description="Helical" evidence="1">
    <location>
        <begin position="129"/>
        <end position="149"/>
    </location>
</feature>
<accession>A0A9X3N169</accession>
<feature type="transmembrane region" description="Helical" evidence="1">
    <location>
        <begin position="52"/>
        <end position="71"/>
    </location>
</feature>
<keyword evidence="1" id="KW-0812">Transmembrane</keyword>
<keyword evidence="3" id="KW-1185">Reference proteome</keyword>
<keyword evidence="1" id="KW-0472">Membrane</keyword>
<organism evidence="2 3">
    <name type="scientific">Solirubrobacter ginsenosidimutans</name>
    <dbReference type="NCBI Taxonomy" id="490573"/>
    <lineage>
        <taxon>Bacteria</taxon>
        <taxon>Bacillati</taxon>
        <taxon>Actinomycetota</taxon>
        <taxon>Thermoleophilia</taxon>
        <taxon>Solirubrobacterales</taxon>
        <taxon>Solirubrobacteraceae</taxon>
        <taxon>Solirubrobacter</taxon>
    </lineage>
</organism>
<sequence>MTRLIRADLLKLRRRTGMMAVVAFFVFGAVAAYFGAGFFLDDGGDFDTATGVLTLIASVAGAIIGATAGGADIESGVFRDLVATGRSRTALFFSRVPAAWIITLGMLAIAVVASALLSSPSLGSFLRGGAQVLTSGALTAAVCVGLAALTGKSGPVMGIALAFQLGIAPLLAQLDVLGDARWAIPAVAISRLDGAEGILASLPLAGAIGIILAWALAGLGSGLWKTRTQEI</sequence>
<feature type="transmembrane region" description="Helical" evidence="1">
    <location>
        <begin position="198"/>
        <end position="224"/>
    </location>
</feature>
<evidence type="ECO:0000256" key="1">
    <source>
        <dbReference type="SAM" id="Phobius"/>
    </source>
</evidence>
<reference evidence="2" key="1">
    <citation type="submission" date="2022-10" db="EMBL/GenBank/DDBJ databases">
        <title>The WGS of Solirubrobacter ginsenosidimutans DSM 21036.</title>
        <authorList>
            <person name="Jiang Z."/>
        </authorList>
    </citation>
    <scope>NUCLEOTIDE SEQUENCE</scope>
    <source>
        <strain evidence="2">DSM 21036</strain>
    </source>
</reference>
<name>A0A9X3N169_9ACTN</name>
<evidence type="ECO:0000313" key="2">
    <source>
        <dbReference type="EMBL" id="MDA0166579.1"/>
    </source>
</evidence>
<evidence type="ECO:0000313" key="3">
    <source>
        <dbReference type="Proteomes" id="UP001149140"/>
    </source>
</evidence>
<gene>
    <name evidence="2" type="ORF">OM076_40325</name>
</gene>
<dbReference type="RefSeq" id="WP_270045837.1">
    <property type="nucleotide sequence ID" value="NZ_JAPDOD010000069.1"/>
</dbReference>
<comment type="caution">
    <text evidence="2">The sequence shown here is derived from an EMBL/GenBank/DDBJ whole genome shotgun (WGS) entry which is preliminary data.</text>
</comment>
<feature type="transmembrane region" description="Helical" evidence="1">
    <location>
        <begin position="21"/>
        <end position="40"/>
    </location>
</feature>
<proteinExistence type="predicted"/>
<protein>
    <submittedName>
        <fullName evidence="2">Uncharacterized protein</fullName>
    </submittedName>
</protein>